<sequence>MTPGRFGEICWVDGCMGNGYVVGSNLDTKLYVSPSEMDVQESSTNNILLMPEIIDPISEVDFVAESNANSSKVSSSTTLMAKHLETNSSSEMDLQESNTNNNIFMPEIIDPISEVDFVAESNANSSKVASSTTLMAKHLETSDIEINLAIKNFPNDPAYIPENVPYSQLLLFTQLGPCQPLPSELIDKKYPITTNTKTEKVRSFHNVYYYKKLKNQPPCKRSWLSYSPALNKLFCVTCKMFGLPKAKRLLIASQGTNKWSNIKRNIEQHELLPEHLQSEMSKALCNEINMCFGLFD</sequence>
<gene>
    <name evidence="1" type="ORF">AGLY_014050</name>
</gene>
<accession>A0A6G0T4J3</accession>
<dbReference type="OrthoDB" id="6629789at2759"/>
<proteinExistence type="predicted"/>
<protein>
    <recommendedName>
        <fullName evidence="3">TTF-type domain-containing protein</fullName>
    </recommendedName>
</protein>
<organism evidence="1 2">
    <name type="scientific">Aphis glycines</name>
    <name type="common">Soybean aphid</name>
    <dbReference type="NCBI Taxonomy" id="307491"/>
    <lineage>
        <taxon>Eukaryota</taxon>
        <taxon>Metazoa</taxon>
        <taxon>Ecdysozoa</taxon>
        <taxon>Arthropoda</taxon>
        <taxon>Hexapoda</taxon>
        <taxon>Insecta</taxon>
        <taxon>Pterygota</taxon>
        <taxon>Neoptera</taxon>
        <taxon>Paraneoptera</taxon>
        <taxon>Hemiptera</taxon>
        <taxon>Sternorrhyncha</taxon>
        <taxon>Aphidomorpha</taxon>
        <taxon>Aphidoidea</taxon>
        <taxon>Aphididae</taxon>
        <taxon>Aphidini</taxon>
        <taxon>Aphis</taxon>
        <taxon>Aphis</taxon>
    </lineage>
</organism>
<name>A0A6G0T4J3_APHGL</name>
<evidence type="ECO:0000313" key="1">
    <source>
        <dbReference type="EMBL" id="KAE9525824.1"/>
    </source>
</evidence>
<keyword evidence="2" id="KW-1185">Reference proteome</keyword>
<evidence type="ECO:0008006" key="3">
    <source>
        <dbReference type="Google" id="ProtNLM"/>
    </source>
</evidence>
<evidence type="ECO:0000313" key="2">
    <source>
        <dbReference type="Proteomes" id="UP000475862"/>
    </source>
</evidence>
<dbReference type="EMBL" id="VYZN01000058">
    <property type="protein sequence ID" value="KAE9525824.1"/>
    <property type="molecule type" value="Genomic_DNA"/>
</dbReference>
<reference evidence="1 2" key="1">
    <citation type="submission" date="2019-08" db="EMBL/GenBank/DDBJ databases">
        <title>The genome of the soybean aphid Biotype 1, its phylome, world population structure and adaptation to the North American continent.</title>
        <authorList>
            <person name="Giordano R."/>
            <person name="Donthu R.K."/>
            <person name="Hernandez A.G."/>
            <person name="Wright C.L."/>
            <person name="Zimin A.V."/>
        </authorList>
    </citation>
    <scope>NUCLEOTIDE SEQUENCE [LARGE SCALE GENOMIC DNA]</scope>
    <source>
        <tissue evidence="1">Whole aphids</tissue>
    </source>
</reference>
<comment type="caution">
    <text evidence="1">The sequence shown here is derived from an EMBL/GenBank/DDBJ whole genome shotgun (WGS) entry which is preliminary data.</text>
</comment>
<dbReference type="Proteomes" id="UP000475862">
    <property type="component" value="Unassembled WGS sequence"/>
</dbReference>
<dbReference type="AlphaFoldDB" id="A0A6G0T4J3"/>